<keyword evidence="3" id="KW-1185">Reference proteome</keyword>
<dbReference type="Proteomes" id="UP000321933">
    <property type="component" value="Unassembled WGS sequence"/>
</dbReference>
<name>A0A5C9A136_9GAMM</name>
<dbReference type="InterPro" id="IPR053728">
    <property type="entry name" value="Alginate_Permeability_Chnl"/>
</dbReference>
<evidence type="ECO:0000313" key="2">
    <source>
        <dbReference type="EMBL" id="TXS94585.1"/>
    </source>
</evidence>
<dbReference type="Gene3D" id="2.40.160.100">
    <property type="match status" value="1"/>
</dbReference>
<dbReference type="OrthoDB" id="9789168at2"/>
<reference evidence="2 3" key="1">
    <citation type="submission" date="2019-08" db="EMBL/GenBank/DDBJ databases">
        <title>Parahaliea maris sp. nov., isolated from the surface seawater.</title>
        <authorList>
            <person name="Liu Y."/>
        </authorList>
    </citation>
    <scope>NUCLEOTIDE SEQUENCE [LARGE SCALE GENOMIC DNA]</scope>
    <source>
        <strain evidence="2 3">S2-26</strain>
    </source>
</reference>
<evidence type="ECO:0000313" key="3">
    <source>
        <dbReference type="Proteomes" id="UP000321933"/>
    </source>
</evidence>
<feature type="domain" description="Alginate export" evidence="1">
    <location>
        <begin position="97"/>
        <end position="494"/>
    </location>
</feature>
<protein>
    <recommendedName>
        <fullName evidence="1">Alginate export domain-containing protein</fullName>
    </recommendedName>
</protein>
<dbReference type="AlphaFoldDB" id="A0A5C9A136"/>
<proteinExistence type="predicted"/>
<dbReference type="InterPro" id="IPR025388">
    <property type="entry name" value="Alginate_export_dom"/>
</dbReference>
<accession>A0A5C9A136</accession>
<dbReference type="Pfam" id="PF13372">
    <property type="entry name" value="Alginate_exp"/>
    <property type="match status" value="1"/>
</dbReference>
<sequence length="506" mass="57629">MRQHQTSCRYRANIGARRIIFSREPDSALKPRHPWTILSVPISPYRETIHPASTLFMFYHPLPAKRSARRTLLCGLLCTASFASAAPSESNLQLPSWLSLSGTLQTRVEYLNQDFDSGQREDHALVERTTLRADLNFEHSGATLELADSRIFWVEDDTPVNSAMVNPLDILQGYVWVGDDQWQVKLGRFTQDLGSRRFMARNRYRNTINAFDGVNARWQLGEQDTVRAFYSLPVERRFDGDPRDNKMKSDRSHENQQFGGLMYETSRLPFDSQGEIYLLTLKERDSADLQTRNRELYSVGVRLLRNPQTSHWDYEFEALQQEGRSRLSSSATNTDSLDHSASFLHAELGYSFDAPWQPRLQAHYDYASGDRDPDDNENNGLDSLYGIPRSDFGPTGIYGLLARNNISSPAVRLELKPAGDWRLFMELRDAWLATAAAPSPRTGLAEAIPGGDKHLGSQLETVLRWQVIPSRLQLESGLTYFNASDALKDRGIDDKYYLYLQANLSF</sequence>
<gene>
    <name evidence="2" type="ORF">FVW59_01320</name>
</gene>
<comment type="caution">
    <text evidence="2">The sequence shown here is derived from an EMBL/GenBank/DDBJ whole genome shotgun (WGS) entry which is preliminary data.</text>
</comment>
<organism evidence="2 3">
    <name type="scientific">Parahaliea aestuarii</name>
    <dbReference type="NCBI Taxonomy" id="1852021"/>
    <lineage>
        <taxon>Bacteria</taxon>
        <taxon>Pseudomonadati</taxon>
        <taxon>Pseudomonadota</taxon>
        <taxon>Gammaproteobacteria</taxon>
        <taxon>Cellvibrionales</taxon>
        <taxon>Halieaceae</taxon>
        <taxon>Parahaliea</taxon>
    </lineage>
</organism>
<evidence type="ECO:0000259" key="1">
    <source>
        <dbReference type="Pfam" id="PF13372"/>
    </source>
</evidence>
<dbReference type="EMBL" id="VRYZ01000001">
    <property type="protein sequence ID" value="TXS94585.1"/>
    <property type="molecule type" value="Genomic_DNA"/>
</dbReference>